<dbReference type="EMBL" id="FRAN01000006">
    <property type="protein sequence ID" value="SHL36421.1"/>
    <property type="molecule type" value="Genomic_DNA"/>
</dbReference>
<evidence type="ECO:0000313" key="1">
    <source>
        <dbReference type="EMBL" id="SHL36421.1"/>
    </source>
</evidence>
<organism evidence="1 2">
    <name type="scientific">Haladaptatus paucihalophilus DX253</name>
    <dbReference type="NCBI Taxonomy" id="797209"/>
    <lineage>
        <taxon>Archaea</taxon>
        <taxon>Methanobacteriati</taxon>
        <taxon>Methanobacteriota</taxon>
        <taxon>Stenosarchaea group</taxon>
        <taxon>Halobacteria</taxon>
        <taxon>Halobacteriales</taxon>
        <taxon>Haladaptataceae</taxon>
        <taxon>Haladaptatus</taxon>
    </lineage>
</organism>
<keyword evidence="2" id="KW-1185">Reference proteome</keyword>
<proteinExistence type="predicted"/>
<sequence>MKSGLKFVESVNILFSCRLSQKEYFSVSALYS</sequence>
<evidence type="ECO:0000313" key="2">
    <source>
        <dbReference type="Proteomes" id="UP000184203"/>
    </source>
</evidence>
<accession>A0A1M7A0Z5</accession>
<name>A0A1M7A0Z5_HALPU</name>
<dbReference type="Proteomes" id="UP000184203">
    <property type="component" value="Unassembled WGS sequence"/>
</dbReference>
<protein>
    <submittedName>
        <fullName evidence="1">Uncharacterized protein</fullName>
    </submittedName>
</protein>
<dbReference type="AlphaFoldDB" id="A0A1M7A0Z5"/>
<gene>
    <name evidence="1" type="ORF">SAMN05444342_3654</name>
</gene>
<reference evidence="2" key="1">
    <citation type="submission" date="2016-11" db="EMBL/GenBank/DDBJ databases">
        <authorList>
            <person name="Varghese N."/>
            <person name="Submissions S."/>
        </authorList>
    </citation>
    <scope>NUCLEOTIDE SEQUENCE [LARGE SCALE GENOMIC DNA]</scope>
    <source>
        <strain evidence="2">DX253</strain>
    </source>
</reference>